<proteinExistence type="inferred from homology"/>
<feature type="transmembrane region" description="Helical" evidence="9">
    <location>
        <begin position="146"/>
        <end position="165"/>
    </location>
</feature>
<keyword evidence="5 9" id="KW-1133">Transmembrane helix</keyword>
<feature type="transmembrane region" description="Helical" evidence="9">
    <location>
        <begin position="333"/>
        <end position="354"/>
    </location>
</feature>
<evidence type="ECO:0000256" key="6">
    <source>
        <dbReference type="ARBA" id="ARBA00023136"/>
    </source>
</evidence>
<dbReference type="InterPro" id="IPR001248">
    <property type="entry name" value="Pur-cyt_permease"/>
</dbReference>
<feature type="region of interest" description="Disordered" evidence="8">
    <location>
        <begin position="479"/>
        <end position="507"/>
    </location>
</feature>
<evidence type="ECO:0000256" key="4">
    <source>
        <dbReference type="ARBA" id="ARBA00022692"/>
    </source>
</evidence>
<evidence type="ECO:0000256" key="7">
    <source>
        <dbReference type="PIRNR" id="PIRNR002744"/>
    </source>
</evidence>
<comment type="similarity">
    <text evidence="2 7">Belongs to the purine-cytosine permease (2.A.39) family.</text>
</comment>
<comment type="subcellular location">
    <subcellularLocation>
        <location evidence="1">Membrane</location>
        <topology evidence="1">Multi-pass membrane protein</topology>
    </subcellularLocation>
</comment>
<evidence type="ECO:0000256" key="3">
    <source>
        <dbReference type="ARBA" id="ARBA00022448"/>
    </source>
</evidence>
<reference evidence="10 11" key="1">
    <citation type="submission" date="2021-01" db="EMBL/GenBank/DDBJ databases">
        <title>Genomics of switchgrass bacterial isolates.</title>
        <authorList>
            <person name="Shade A."/>
        </authorList>
    </citation>
    <scope>NUCLEOTIDE SEQUENCE [LARGE SCALE GENOMIC DNA]</scope>
    <source>
        <strain evidence="10 11">PvP111</strain>
    </source>
</reference>
<feature type="transmembrane region" description="Helical" evidence="9">
    <location>
        <begin position="294"/>
        <end position="321"/>
    </location>
</feature>
<feature type="transmembrane region" description="Helical" evidence="9">
    <location>
        <begin position="107"/>
        <end position="126"/>
    </location>
</feature>
<dbReference type="RefSeq" id="WP_239532492.1">
    <property type="nucleotide sequence ID" value="NZ_JAFBBK010000001.1"/>
</dbReference>
<keyword evidence="11" id="KW-1185">Reference proteome</keyword>
<feature type="transmembrane region" description="Helical" evidence="9">
    <location>
        <begin position="444"/>
        <end position="466"/>
    </location>
</feature>
<feature type="transmembrane region" description="Helical" evidence="9">
    <location>
        <begin position="61"/>
        <end position="86"/>
    </location>
</feature>
<name>A0ABS2KYK2_9NOCA</name>
<evidence type="ECO:0000256" key="2">
    <source>
        <dbReference type="ARBA" id="ARBA00008974"/>
    </source>
</evidence>
<feature type="transmembrane region" description="Helical" evidence="9">
    <location>
        <begin position="212"/>
        <end position="230"/>
    </location>
</feature>
<feature type="transmembrane region" description="Helical" evidence="9">
    <location>
        <begin position="418"/>
        <end position="438"/>
    </location>
</feature>
<dbReference type="Proteomes" id="UP000703038">
    <property type="component" value="Unassembled WGS sequence"/>
</dbReference>
<feature type="compositionally biased region" description="Basic and acidic residues" evidence="8">
    <location>
        <begin position="479"/>
        <end position="491"/>
    </location>
</feature>
<evidence type="ECO:0000256" key="8">
    <source>
        <dbReference type="SAM" id="MobiDB-lite"/>
    </source>
</evidence>
<accession>A0ABS2KYK2</accession>
<keyword evidence="6 7" id="KW-0472">Membrane</keyword>
<sequence length="507" mass="52143">MNTAQLAEDSVGRVERAGVEFLPVEARDSSPRNLAVVFVGAGFTLTSAVAGWLFIGFGLNFWQAVSAGAVGLVIGTAVVVPTALIGPRTGTNMTVASSADFGIRGRFIGSVLSLLIALLFAALTVWTSGDALVAASSRLLGTPDTGVAHAASYAVVAAGMAVVALYGHATIVAVQKLVAPVVGAVMVVGFFVFSSTFDATSSTGQYALGDLWPSWILAVVFTAAAPISYAPTISDYTRRISPARYKDRSIVGALAIGLLAGGLIPIVFGAYTASATVGSTSSGYVSGLVMSAPSWYVAGIVLMALLGGVGQGVLCIYASGLDIEGLLPRLKRVHTTAITAALAVALLYLGVFVFDAADSVSTMSVVLNTMVTPWAVIMIIGLVRRRHTGYDTDDLQVFAAARTGGIYWYSGGWNVDAVLAWVIGSAFGVLTVTTPTYVGPLAGIAGGIDLSTLGSGCVAGLCLIALSARVRRRSDRVGESKPELRIDEGGSHLEQSGGVGRLRQPLS</sequence>
<dbReference type="Pfam" id="PF02133">
    <property type="entry name" value="Transp_cyt_pur"/>
    <property type="match status" value="1"/>
</dbReference>
<evidence type="ECO:0000256" key="9">
    <source>
        <dbReference type="SAM" id="Phobius"/>
    </source>
</evidence>
<dbReference type="InterPro" id="IPR026030">
    <property type="entry name" value="Pur-cyt_permease_Fcy2/21/22"/>
</dbReference>
<dbReference type="PANTHER" id="PTHR31806">
    <property type="entry name" value="PURINE-CYTOSINE PERMEASE FCY2-RELATED"/>
    <property type="match status" value="1"/>
</dbReference>
<gene>
    <name evidence="10" type="ORF">JOE42_003747</name>
</gene>
<feature type="transmembrane region" description="Helical" evidence="9">
    <location>
        <begin position="250"/>
        <end position="274"/>
    </location>
</feature>
<organism evidence="10 11">
    <name type="scientific">Rhodococcoides corynebacterioides</name>
    <dbReference type="NCBI Taxonomy" id="53972"/>
    <lineage>
        <taxon>Bacteria</taxon>
        <taxon>Bacillati</taxon>
        <taxon>Actinomycetota</taxon>
        <taxon>Actinomycetes</taxon>
        <taxon>Mycobacteriales</taxon>
        <taxon>Nocardiaceae</taxon>
        <taxon>Rhodococcoides</taxon>
    </lineage>
</organism>
<evidence type="ECO:0000256" key="1">
    <source>
        <dbReference type="ARBA" id="ARBA00004141"/>
    </source>
</evidence>
<evidence type="ECO:0000256" key="5">
    <source>
        <dbReference type="ARBA" id="ARBA00022989"/>
    </source>
</evidence>
<comment type="caution">
    <text evidence="10">The sequence shown here is derived from an EMBL/GenBank/DDBJ whole genome shotgun (WGS) entry which is preliminary data.</text>
</comment>
<feature type="transmembrane region" description="Helical" evidence="9">
    <location>
        <begin position="34"/>
        <end position="55"/>
    </location>
</feature>
<keyword evidence="3 7" id="KW-0813">Transport</keyword>
<feature type="transmembrane region" description="Helical" evidence="9">
    <location>
        <begin position="177"/>
        <end position="197"/>
    </location>
</feature>
<dbReference type="EMBL" id="JAFBBK010000001">
    <property type="protein sequence ID" value="MBM7417014.1"/>
    <property type="molecule type" value="Genomic_DNA"/>
</dbReference>
<keyword evidence="4 9" id="KW-0812">Transmembrane</keyword>
<dbReference type="PIRSF" id="PIRSF002744">
    <property type="entry name" value="Pur-cyt_permease"/>
    <property type="match status" value="1"/>
</dbReference>
<protein>
    <submittedName>
        <fullName evidence="10">Purine-cytosine permease-like protein</fullName>
    </submittedName>
</protein>
<feature type="transmembrane region" description="Helical" evidence="9">
    <location>
        <begin position="360"/>
        <end position="383"/>
    </location>
</feature>
<evidence type="ECO:0000313" key="11">
    <source>
        <dbReference type="Proteomes" id="UP000703038"/>
    </source>
</evidence>
<evidence type="ECO:0000313" key="10">
    <source>
        <dbReference type="EMBL" id="MBM7417014.1"/>
    </source>
</evidence>
<dbReference type="PANTHER" id="PTHR31806:SF1">
    <property type="entry name" value="PURINE-CYTOSINE PERMEASE FCY2-RELATED"/>
    <property type="match status" value="1"/>
</dbReference>
<dbReference type="Gene3D" id="1.10.4160.10">
    <property type="entry name" value="Hydantoin permease"/>
    <property type="match status" value="1"/>
</dbReference>